<dbReference type="OrthoDB" id="9806345at2"/>
<dbReference type="FunFam" id="3.40.50.10440:FF:000001">
    <property type="entry name" value="Dihydroxyacetone kinase, DhaK subunit"/>
    <property type="match status" value="1"/>
</dbReference>
<keyword evidence="2" id="KW-0808">Transferase</keyword>
<keyword evidence="2" id="KW-0418">Kinase</keyword>
<evidence type="ECO:0000313" key="5">
    <source>
        <dbReference type="Proteomes" id="UP000260828"/>
    </source>
</evidence>
<proteinExistence type="predicted"/>
<dbReference type="GO" id="GO:0004371">
    <property type="term" value="F:glycerone kinase activity"/>
    <property type="evidence" value="ECO:0007669"/>
    <property type="project" value="InterPro"/>
</dbReference>
<evidence type="ECO:0000313" key="4">
    <source>
        <dbReference type="Proteomes" id="UP000095765"/>
    </source>
</evidence>
<dbReference type="Gene3D" id="3.30.1180.20">
    <property type="entry name" value="Dihydroxyacetone kinase, domain 2"/>
    <property type="match status" value="1"/>
</dbReference>
<dbReference type="PANTHER" id="PTHR28629">
    <property type="entry name" value="TRIOKINASE/FMN CYCLASE"/>
    <property type="match status" value="1"/>
</dbReference>
<evidence type="ECO:0000259" key="1">
    <source>
        <dbReference type="PROSITE" id="PS51481"/>
    </source>
</evidence>
<dbReference type="PROSITE" id="PS51481">
    <property type="entry name" value="DHAK"/>
    <property type="match status" value="1"/>
</dbReference>
<dbReference type="Gene3D" id="3.40.50.10440">
    <property type="entry name" value="Dihydroxyacetone kinase, domain 1"/>
    <property type="match status" value="1"/>
</dbReference>
<reference evidence="2 4" key="1">
    <citation type="submission" date="2015-09" db="EMBL/GenBank/DDBJ databases">
        <authorList>
            <consortium name="Pathogen Informatics"/>
        </authorList>
    </citation>
    <scope>NUCLEOTIDE SEQUENCE [LARGE SCALE GENOMIC DNA]</scope>
    <source>
        <strain evidence="2 4">2789STDY5834939</strain>
    </source>
</reference>
<feature type="domain" description="DhaK" evidence="1">
    <location>
        <begin position="7"/>
        <end position="329"/>
    </location>
</feature>
<dbReference type="InterPro" id="IPR050861">
    <property type="entry name" value="Dihydroxyacetone_Kinase"/>
</dbReference>
<dbReference type="Pfam" id="PF02733">
    <property type="entry name" value="Dak1"/>
    <property type="match status" value="1"/>
</dbReference>
<sequence>MNKIINHPDNMIKEMLEGYLSIYPGLFDKVDAPNTNGLMVHDHGDKVSIVVGGGAGNEPWIMGYVGRGLATGASLGNVYTAPPSRTILNVTKAVPHDRGVVYICTNHAGDVLNFELVSELAELEGITAKCVFVTDDITSEPIERKDERRGVAGIALVIKVAGAACDAGLPLDEVVRIATKAKQETYTFSVTTSPGYMPGSGRAMFEMPEGEIEYGMGFNGEPGVLHTKLTCADEIAETMMKYLCDDMKLTERDEIAVMINGFGFTSPLELCILGRRVRSLLAEKNARVHDIFIDELFRPQGTGGLSISIMRLDDELKKYYDMPAYSPFFKKEAIGG</sequence>
<evidence type="ECO:0000313" key="3">
    <source>
        <dbReference type="EMBL" id="RGE68267.1"/>
    </source>
</evidence>
<accession>A0A174MPZ6</accession>
<reference evidence="3 5" key="2">
    <citation type="submission" date="2018-08" db="EMBL/GenBank/DDBJ databases">
        <title>A genome reference for cultivated species of the human gut microbiota.</title>
        <authorList>
            <person name="Zou Y."/>
            <person name="Xue W."/>
            <person name="Luo G."/>
        </authorList>
    </citation>
    <scope>NUCLEOTIDE SEQUENCE [LARGE SCALE GENOMIC DNA]</scope>
    <source>
        <strain evidence="3 5">TF05-12AC</strain>
    </source>
</reference>
<name>A0A174MPZ6_9FIRM</name>
<gene>
    <name evidence="2" type="primary">dhaK_2</name>
    <name evidence="3" type="ORF">DXC40_07945</name>
    <name evidence="2" type="ORF">ERS852551_00594</name>
</gene>
<dbReference type="Proteomes" id="UP000260828">
    <property type="component" value="Unassembled WGS sequence"/>
</dbReference>
<dbReference type="PANTHER" id="PTHR28629:SF4">
    <property type="entry name" value="TRIOKINASE_FMN CYCLASE"/>
    <property type="match status" value="1"/>
</dbReference>
<dbReference type="Proteomes" id="UP000095765">
    <property type="component" value="Unassembled WGS sequence"/>
</dbReference>
<dbReference type="RefSeq" id="WP_055244059.1">
    <property type="nucleotide sequence ID" value="NZ_CABIWA010000006.1"/>
</dbReference>
<dbReference type="GO" id="GO:0005829">
    <property type="term" value="C:cytosol"/>
    <property type="evidence" value="ECO:0007669"/>
    <property type="project" value="TreeGrafter"/>
</dbReference>
<organism evidence="2 4">
    <name type="scientific">Anaerotruncus colihominis</name>
    <dbReference type="NCBI Taxonomy" id="169435"/>
    <lineage>
        <taxon>Bacteria</taxon>
        <taxon>Bacillati</taxon>
        <taxon>Bacillota</taxon>
        <taxon>Clostridia</taxon>
        <taxon>Eubacteriales</taxon>
        <taxon>Oscillospiraceae</taxon>
        <taxon>Anaerotruncus</taxon>
    </lineage>
</organism>
<dbReference type="InterPro" id="IPR004006">
    <property type="entry name" value="DhaK_dom"/>
</dbReference>
<dbReference type="GO" id="GO:0019563">
    <property type="term" value="P:glycerol catabolic process"/>
    <property type="evidence" value="ECO:0007669"/>
    <property type="project" value="TreeGrafter"/>
</dbReference>
<dbReference type="SUPFAM" id="SSF82549">
    <property type="entry name" value="DAK1/DegV-like"/>
    <property type="match status" value="1"/>
</dbReference>
<evidence type="ECO:0000313" key="2">
    <source>
        <dbReference type="EMBL" id="CUP37191.1"/>
    </source>
</evidence>
<dbReference type="EMBL" id="CZBE01000003">
    <property type="protein sequence ID" value="CUP37191.1"/>
    <property type="molecule type" value="Genomic_DNA"/>
</dbReference>
<dbReference type="EMBL" id="QVME01000003">
    <property type="protein sequence ID" value="RGE68267.1"/>
    <property type="molecule type" value="Genomic_DNA"/>
</dbReference>
<dbReference type="AlphaFoldDB" id="A0A174MPZ6"/>
<protein>
    <submittedName>
        <fullName evidence="3">Dihydroxyacetone kinase subunit DhaK</fullName>
    </submittedName>
    <submittedName>
        <fullName evidence="2">PTS-dependent dihydroxyacetone kinase, dihydroxyacetone-binding subunit dhaK</fullName>
        <ecNumber evidence="2">2.7.-.-</ecNumber>
    </submittedName>
</protein>
<dbReference type="EC" id="2.7.-.-" evidence="2"/>